<evidence type="ECO:0000256" key="3">
    <source>
        <dbReference type="ARBA" id="ARBA00022553"/>
    </source>
</evidence>
<dbReference type="InterPro" id="IPR001789">
    <property type="entry name" value="Sig_transdc_resp-reg_receiver"/>
</dbReference>
<evidence type="ECO:0000256" key="4">
    <source>
        <dbReference type="PROSITE-ProRule" id="PRU00169"/>
    </source>
</evidence>
<proteinExistence type="predicted"/>
<dbReference type="Pfam" id="PF02518">
    <property type="entry name" value="HATPase_c"/>
    <property type="match status" value="1"/>
</dbReference>
<dbReference type="SMART" id="SM00448">
    <property type="entry name" value="REC"/>
    <property type="match status" value="2"/>
</dbReference>
<feature type="modified residue" description="4-aspartylphosphate" evidence="4">
    <location>
        <position position="55"/>
    </location>
</feature>
<dbReference type="InterPro" id="IPR036890">
    <property type="entry name" value="HATPase_C_sf"/>
</dbReference>
<dbReference type="Pfam" id="PF00072">
    <property type="entry name" value="Response_reg"/>
    <property type="match status" value="2"/>
</dbReference>
<reference evidence="9" key="1">
    <citation type="submission" date="2023-08" db="EMBL/GenBank/DDBJ databases">
        <title>Rhodospirillaceae gen. nov., a novel taxon isolated from the Yangtze River Yuezi River estuary sludge.</title>
        <authorList>
            <person name="Ruan L."/>
        </authorList>
    </citation>
    <scope>NUCLEOTIDE SEQUENCE [LARGE SCALE GENOMIC DNA]</scope>
    <source>
        <strain evidence="9">R-7</strain>
    </source>
</reference>
<sequence>MPENQVILNVDDTEAVRYAKTHTLRVAGFKVEEAVNGAEALQKVAALQPSLVLLDVRMPDMSGIEVCRRIKVDFPTTMVLQVSASYISSADRVIGLESGADSYLAQPVEPAELIAAVRALLRIRSVEDQLRTVNQQLEDRVAERTRQLMEANQQLTHEIAEREKAQASLIQALKTEALGQLTGGIAHDFNNLLMIISSNLQLLGKRLGDDDRLRRYWAGAKEGTDRAVTLTQRLLTFARRQELKIESVGIPELLAGVRSLIERSVGPMNEVVVDVAPDVRLAAIDRNQLELALLNLSVNARDAMPDNGRLTIAARNARPPKGSSLADRDYVHLSVTDTGTGMDAQTLARATEPFFSTKAPEKGTGLGLAMVRGFLEQLGGGLVLTSARGEGTTAHLWLPVATTQQDAAEVTEPEAPAARPLSILFVDDEQLLVMVGADMLESNGHQVTPAGSGAEALELLQSKGRFDLLITDHAMPGMTGAELAEKARAISPEIRVVVASGFQDIPGEGDANWLRLRKPYLESDLIDLINQIYAR</sequence>
<evidence type="ECO:0000256" key="5">
    <source>
        <dbReference type="SAM" id="Coils"/>
    </source>
</evidence>
<keyword evidence="5" id="KW-0175">Coiled coil</keyword>
<dbReference type="PANTHER" id="PTHR43065">
    <property type="entry name" value="SENSOR HISTIDINE KINASE"/>
    <property type="match status" value="1"/>
</dbReference>
<feature type="domain" description="Response regulatory" evidence="7">
    <location>
        <begin position="6"/>
        <end position="121"/>
    </location>
</feature>
<dbReference type="InterPro" id="IPR004358">
    <property type="entry name" value="Sig_transdc_His_kin-like_C"/>
</dbReference>
<feature type="domain" description="Histidine kinase" evidence="6">
    <location>
        <begin position="184"/>
        <end position="402"/>
    </location>
</feature>
<dbReference type="RefSeq" id="WP_379956471.1">
    <property type="nucleotide sequence ID" value="NZ_JAUYVI010000004.1"/>
</dbReference>
<dbReference type="SUPFAM" id="SSF52172">
    <property type="entry name" value="CheY-like"/>
    <property type="match status" value="2"/>
</dbReference>
<evidence type="ECO:0000259" key="7">
    <source>
        <dbReference type="PROSITE" id="PS50110"/>
    </source>
</evidence>
<organism evidence="8 9">
    <name type="scientific">Dongia sedimenti</name>
    <dbReference type="NCBI Taxonomy" id="3064282"/>
    <lineage>
        <taxon>Bacteria</taxon>
        <taxon>Pseudomonadati</taxon>
        <taxon>Pseudomonadota</taxon>
        <taxon>Alphaproteobacteria</taxon>
        <taxon>Rhodospirillales</taxon>
        <taxon>Dongiaceae</taxon>
        <taxon>Dongia</taxon>
    </lineage>
</organism>
<dbReference type="Gene3D" id="3.40.50.2300">
    <property type="match status" value="2"/>
</dbReference>
<dbReference type="PRINTS" id="PR00344">
    <property type="entry name" value="BCTRLSENSOR"/>
</dbReference>
<dbReference type="Pfam" id="PF00512">
    <property type="entry name" value="HisKA"/>
    <property type="match status" value="1"/>
</dbReference>
<name>A0ABU0YMR6_9PROT</name>
<dbReference type="SUPFAM" id="SSF55874">
    <property type="entry name" value="ATPase domain of HSP90 chaperone/DNA topoisomerase II/histidine kinase"/>
    <property type="match status" value="1"/>
</dbReference>
<protein>
    <recommendedName>
        <fullName evidence="2">histidine kinase</fullName>
        <ecNumber evidence="2">2.7.13.3</ecNumber>
    </recommendedName>
</protein>
<feature type="coiled-coil region" evidence="5">
    <location>
        <begin position="123"/>
        <end position="168"/>
    </location>
</feature>
<feature type="modified residue" description="4-aspartylphosphate" evidence="4">
    <location>
        <position position="472"/>
    </location>
</feature>
<evidence type="ECO:0000313" key="9">
    <source>
        <dbReference type="Proteomes" id="UP001230156"/>
    </source>
</evidence>
<evidence type="ECO:0000256" key="2">
    <source>
        <dbReference type="ARBA" id="ARBA00012438"/>
    </source>
</evidence>
<keyword evidence="3 4" id="KW-0597">Phosphoprotein</keyword>
<comment type="catalytic activity">
    <reaction evidence="1">
        <text>ATP + protein L-histidine = ADP + protein N-phospho-L-histidine.</text>
        <dbReference type="EC" id="2.7.13.3"/>
    </reaction>
</comment>
<gene>
    <name evidence="8" type="ORF">Q8A70_14985</name>
</gene>
<evidence type="ECO:0000313" key="8">
    <source>
        <dbReference type="EMBL" id="MDQ7248989.1"/>
    </source>
</evidence>
<evidence type="ECO:0000256" key="1">
    <source>
        <dbReference type="ARBA" id="ARBA00000085"/>
    </source>
</evidence>
<dbReference type="EMBL" id="JAUYVI010000004">
    <property type="protein sequence ID" value="MDQ7248989.1"/>
    <property type="molecule type" value="Genomic_DNA"/>
</dbReference>
<dbReference type="InterPro" id="IPR011006">
    <property type="entry name" value="CheY-like_superfamily"/>
</dbReference>
<dbReference type="Gene3D" id="1.10.287.130">
    <property type="match status" value="1"/>
</dbReference>
<dbReference type="Gene3D" id="3.30.565.10">
    <property type="entry name" value="Histidine kinase-like ATPase, C-terminal domain"/>
    <property type="match status" value="1"/>
</dbReference>
<dbReference type="InterPro" id="IPR036097">
    <property type="entry name" value="HisK_dim/P_sf"/>
</dbReference>
<dbReference type="EC" id="2.7.13.3" evidence="2"/>
<evidence type="ECO:0000259" key="6">
    <source>
        <dbReference type="PROSITE" id="PS50109"/>
    </source>
</evidence>
<dbReference type="InterPro" id="IPR005467">
    <property type="entry name" value="His_kinase_dom"/>
</dbReference>
<dbReference type="InterPro" id="IPR003594">
    <property type="entry name" value="HATPase_dom"/>
</dbReference>
<dbReference type="PROSITE" id="PS50109">
    <property type="entry name" value="HIS_KIN"/>
    <property type="match status" value="1"/>
</dbReference>
<dbReference type="PROSITE" id="PS50110">
    <property type="entry name" value="RESPONSE_REGULATORY"/>
    <property type="match status" value="2"/>
</dbReference>
<dbReference type="CDD" id="cd00082">
    <property type="entry name" value="HisKA"/>
    <property type="match status" value="1"/>
</dbReference>
<dbReference type="SUPFAM" id="SSF47384">
    <property type="entry name" value="Homodimeric domain of signal transducing histidine kinase"/>
    <property type="match status" value="1"/>
</dbReference>
<keyword evidence="9" id="KW-1185">Reference proteome</keyword>
<feature type="domain" description="Response regulatory" evidence="7">
    <location>
        <begin position="422"/>
        <end position="533"/>
    </location>
</feature>
<dbReference type="SMART" id="SM00388">
    <property type="entry name" value="HisKA"/>
    <property type="match status" value="1"/>
</dbReference>
<accession>A0ABU0YMR6</accession>
<dbReference type="PANTHER" id="PTHR43065:SF42">
    <property type="entry name" value="TWO-COMPONENT SENSOR PPRA"/>
    <property type="match status" value="1"/>
</dbReference>
<dbReference type="SMART" id="SM00387">
    <property type="entry name" value="HATPase_c"/>
    <property type="match status" value="1"/>
</dbReference>
<dbReference type="InterPro" id="IPR003661">
    <property type="entry name" value="HisK_dim/P_dom"/>
</dbReference>
<dbReference type="Proteomes" id="UP001230156">
    <property type="component" value="Unassembled WGS sequence"/>
</dbReference>
<comment type="caution">
    <text evidence="8">The sequence shown here is derived from an EMBL/GenBank/DDBJ whole genome shotgun (WGS) entry which is preliminary data.</text>
</comment>